<dbReference type="PANTHER" id="PTHR47810">
    <property type="entry name" value="DNA LIGASE"/>
    <property type="match status" value="1"/>
</dbReference>
<gene>
    <name evidence="10" type="ORF">JL_175</name>
</gene>
<dbReference type="CDD" id="cd08041">
    <property type="entry name" value="OBF_kDNA_ligase_like"/>
    <property type="match status" value="1"/>
</dbReference>
<feature type="domain" description="ATP-dependent DNA ligase family profile" evidence="8">
    <location>
        <begin position="138"/>
        <end position="324"/>
    </location>
</feature>
<evidence type="ECO:0000259" key="9">
    <source>
        <dbReference type="Pfam" id="PF14743"/>
    </source>
</evidence>
<keyword evidence="11" id="KW-1185">Reference proteome</keyword>
<dbReference type="RefSeq" id="YP_009215951.1">
    <property type="nucleotide sequence ID" value="NC_028982.1"/>
</dbReference>
<dbReference type="InterPro" id="IPR012310">
    <property type="entry name" value="DNA_ligase_ATP-dep_cent"/>
</dbReference>
<feature type="domain" description="DNA ligase OB-like" evidence="9">
    <location>
        <begin position="351"/>
        <end position="422"/>
    </location>
</feature>
<evidence type="ECO:0000256" key="6">
    <source>
        <dbReference type="ARBA" id="ARBA00022763"/>
    </source>
</evidence>
<evidence type="ECO:0000256" key="4">
    <source>
        <dbReference type="ARBA" id="ARBA00022598"/>
    </source>
</evidence>
<keyword evidence="6" id="KW-0227">DNA damage</keyword>
<dbReference type="GO" id="GO:0003910">
    <property type="term" value="F:DNA ligase (ATP) activity"/>
    <property type="evidence" value="ECO:0007669"/>
    <property type="project" value="InterPro"/>
</dbReference>
<sequence>MTKQIVQAFELLEAIGGTTSRTAKEDFLRAGEDNGIFKEILIRTYNPDLIYGVKKKIKIKSLPTDYGNLQDNYISYLDLTSKLYNRELTGNAALDSLAVFLSDCGQKEAEWYMKSIQKDFKIGITAKSINKVIPCLIAEYSCALAKPLKKYPKRYSADRKLDGYRCNGFNYGGGKVVLKSRNGKIITGYTGIEQDIAQLPVGFMYDGEIMAPSGKFADVQKSAFKKSDDKVGILHIFDAVPIHEFEAGESTRILEQRINFLREVDEQYIQEFPLWNLEWVQPDGVFEDSEESQQEVFHLHRHNRATGYEGTMIKDLDATYKCKRSFDIQKIVDVNRVDLTVVGFEEGKEGTKNEGVLGALVVEYKGNEVSIGGGYTDEMRVDLWARRNELINKVIEIEYREESTSSKTGKKSLRFPEFVRFRPDKE</sequence>
<keyword evidence="7" id="KW-0234">DNA repair</keyword>
<evidence type="ECO:0000256" key="1">
    <source>
        <dbReference type="ARBA" id="ARBA00001968"/>
    </source>
</evidence>
<dbReference type="Gene3D" id="3.30.470.30">
    <property type="entry name" value="DNA ligase/mRNA capping enzyme"/>
    <property type="match status" value="1"/>
</dbReference>
<dbReference type="InterPro" id="IPR029319">
    <property type="entry name" value="DNA_ligase_OB"/>
</dbReference>
<dbReference type="Gene3D" id="2.40.50.140">
    <property type="entry name" value="Nucleic acid-binding proteins"/>
    <property type="match status" value="1"/>
</dbReference>
<dbReference type="OrthoDB" id="4135at10239"/>
<evidence type="ECO:0000313" key="11">
    <source>
        <dbReference type="Proteomes" id="UP000015092"/>
    </source>
</evidence>
<dbReference type="SUPFAM" id="SSF56091">
    <property type="entry name" value="DNA ligase/mRNA capping enzyme, catalytic domain"/>
    <property type="match status" value="1"/>
</dbReference>
<proteinExistence type="inferred from homology"/>
<reference evidence="10 11" key="1">
    <citation type="journal article" date="2014" name="Genome Announc.">
        <title>Genome Sequences of Three Novel Bacillus cereus Bacteriophages.</title>
        <authorList>
            <person name="Grose J.H."/>
            <person name="Jensen J.D."/>
            <person name="Merrill B.D."/>
            <person name="Fisher J.N."/>
            <person name="Burnett S.H."/>
            <person name="Breakwell D.P."/>
        </authorList>
    </citation>
    <scope>NUCLEOTIDE SEQUENCE [LARGE SCALE GENOMIC DNA]</scope>
</reference>
<dbReference type="GO" id="GO:0006281">
    <property type="term" value="P:DNA repair"/>
    <property type="evidence" value="ECO:0007669"/>
    <property type="project" value="UniProtKB-KW"/>
</dbReference>
<name>S5MAP2_9CAUD</name>
<evidence type="ECO:0000256" key="3">
    <source>
        <dbReference type="ARBA" id="ARBA00013308"/>
    </source>
</evidence>
<dbReference type="GO" id="GO:0006310">
    <property type="term" value="P:DNA recombination"/>
    <property type="evidence" value="ECO:0007669"/>
    <property type="project" value="InterPro"/>
</dbReference>
<dbReference type="GO" id="GO:0006260">
    <property type="term" value="P:DNA replication"/>
    <property type="evidence" value="ECO:0007669"/>
    <property type="project" value="UniProtKB-KW"/>
</dbReference>
<comment type="similarity">
    <text evidence="2">Belongs to the ATP-dependent DNA ligase family.</text>
</comment>
<evidence type="ECO:0000256" key="7">
    <source>
        <dbReference type="ARBA" id="ARBA00023204"/>
    </source>
</evidence>
<comment type="cofactor">
    <cofactor evidence="1">
        <name>a divalent metal cation</name>
        <dbReference type="ChEBI" id="CHEBI:60240"/>
    </cofactor>
</comment>
<dbReference type="KEGG" id="vg:26642293"/>
<dbReference type="SUPFAM" id="SSF50249">
    <property type="entry name" value="Nucleic acid-binding proteins"/>
    <property type="match status" value="1"/>
</dbReference>
<evidence type="ECO:0000259" key="8">
    <source>
        <dbReference type="Pfam" id="PF01068"/>
    </source>
</evidence>
<evidence type="ECO:0000256" key="5">
    <source>
        <dbReference type="ARBA" id="ARBA00022705"/>
    </source>
</evidence>
<dbReference type="GO" id="GO:0005524">
    <property type="term" value="F:ATP binding"/>
    <property type="evidence" value="ECO:0007669"/>
    <property type="project" value="InterPro"/>
</dbReference>
<dbReference type="Proteomes" id="UP000015092">
    <property type="component" value="Segment"/>
</dbReference>
<evidence type="ECO:0000256" key="2">
    <source>
        <dbReference type="ARBA" id="ARBA00007572"/>
    </source>
</evidence>
<keyword evidence="4 10" id="KW-0436">Ligase</keyword>
<protein>
    <recommendedName>
        <fullName evidence="3">DNA ligase</fullName>
    </recommendedName>
</protein>
<dbReference type="PANTHER" id="PTHR47810:SF1">
    <property type="entry name" value="DNA LIGASE B"/>
    <property type="match status" value="1"/>
</dbReference>
<dbReference type="GeneID" id="26642293"/>
<accession>S5MAP2</accession>
<dbReference type="Pfam" id="PF14743">
    <property type="entry name" value="DNA_ligase_OB_2"/>
    <property type="match status" value="1"/>
</dbReference>
<keyword evidence="5" id="KW-0235">DNA replication</keyword>
<dbReference type="Pfam" id="PF01068">
    <property type="entry name" value="DNA_ligase_A_M"/>
    <property type="match status" value="1"/>
</dbReference>
<dbReference type="EMBL" id="KC595512">
    <property type="protein sequence ID" value="AGR46844.1"/>
    <property type="molecule type" value="Genomic_DNA"/>
</dbReference>
<dbReference type="InterPro" id="IPR050326">
    <property type="entry name" value="NAD_dep_DNA_ligaseB"/>
</dbReference>
<evidence type="ECO:0000313" key="10">
    <source>
        <dbReference type="EMBL" id="AGR46844.1"/>
    </source>
</evidence>
<dbReference type="InterPro" id="IPR012340">
    <property type="entry name" value="NA-bd_OB-fold"/>
</dbReference>
<organism evidence="10 11">
    <name type="scientific">Bacillus phage JL</name>
    <dbReference type="NCBI Taxonomy" id="1296655"/>
    <lineage>
        <taxon>Viruses</taxon>
        <taxon>Duplodnaviria</taxon>
        <taxon>Heunggongvirae</taxon>
        <taxon>Uroviricota</taxon>
        <taxon>Caudoviricetes</taxon>
        <taxon>Herelleviridae</taxon>
        <taxon>Spounavirinae</taxon>
        <taxon>Siminovitchvirus</taxon>
        <taxon>Siminovitchvirus JL</taxon>
    </lineage>
</organism>